<name>A0A838CS81_9BACI</name>
<dbReference type="SUPFAM" id="SSF55874">
    <property type="entry name" value="ATPase domain of HSP90 chaperone/DNA topoisomerase II/histidine kinase"/>
    <property type="match status" value="1"/>
</dbReference>
<dbReference type="GO" id="GO:0000155">
    <property type="term" value="F:phosphorelay sensor kinase activity"/>
    <property type="evidence" value="ECO:0007669"/>
    <property type="project" value="InterPro"/>
</dbReference>
<comment type="catalytic activity">
    <reaction evidence="1">
        <text>ATP + protein L-histidine = ADP + protein N-phospho-L-histidine.</text>
        <dbReference type="EC" id="2.7.13.3"/>
    </reaction>
</comment>
<dbReference type="InterPro" id="IPR050482">
    <property type="entry name" value="Sensor_HK_TwoCompSys"/>
</dbReference>
<dbReference type="InterPro" id="IPR000700">
    <property type="entry name" value="PAS-assoc_C"/>
</dbReference>
<dbReference type="Gene3D" id="3.30.565.10">
    <property type="entry name" value="Histidine kinase-like ATPase, C-terminal domain"/>
    <property type="match status" value="1"/>
</dbReference>
<evidence type="ECO:0000256" key="6">
    <source>
        <dbReference type="ARBA" id="ARBA00022777"/>
    </source>
</evidence>
<keyword evidence="9" id="KW-0175">Coiled coil</keyword>
<evidence type="ECO:0000256" key="2">
    <source>
        <dbReference type="ARBA" id="ARBA00012438"/>
    </source>
</evidence>
<dbReference type="AlphaFoldDB" id="A0A838CS81"/>
<keyword evidence="7" id="KW-0067">ATP-binding</keyword>
<proteinExistence type="predicted"/>
<dbReference type="PANTHER" id="PTHR24421">
    <property type="entry name" value="NITRATE/NITRITE SENSOR PROTEIN NARX-RELATED"/>
    <property type="match status" value="1"/>
</dbReference>
<dbReference type="EMBL" id="JACEFG010000002">
    <property type="protein sequence ID" value="MBA2174992.1"/>
    <property type="molecule type" value="Genomic_DNA"/>
</dbReference>
<dbReference type="InterPro" id="IPR036890">
    <property type="entry name" value="HATPase_C_sf"/>
</dbReference>
<dbReference type="SMART" id="SM00387">
    <property type="entry name" value="HATPase_c"/>
    <property type="match status" value="1"/>
</dbReference>
<gene>
    <name evidence="12" type="ORF">H0266_08820</name>
</gene>
<dbReference type="Proteomes" id="UP000571017">
    <property type="component" value="Unassembled WGS sequence"/>
</dbReference>
<dbReference type="PROSITE" id="PS50109">
    <property type="entry name" value="HIS_KIN"/>
    <property type="match status" value="1"/>
</dbReference>
<comment type="caution">
    <text evidence="12">The sequence shown here is derived from an EMBL/GenBank/DDBJ whole genome shotgun (WGS) entry which is preliminary data.</text>
</comment>
<evidence type="ECO:0000256" key="1">
    <source>
        <dbReference type="ARBA" id="ARBA00000085"/>
    </source>
</evidence>
<reference evidence="12 13" key="1">
    <citation type="journal article" date="2004" name="Extremophiles">
        <title>Halobacillus locisalis sp. nov., a halophilic bacterium isolated from a marine solar saltern of the Yellow Sea in Korea.</title>
        <authorList>
            <person name="Yoon J.H."/>
            <person name="Kang K.H."/>
            <person name="Oh T.K."/>
            <person name="Park Y.H."/>
        </authorList>
    </citation>
    <scope>NUCLEOTIDE SEQUENCE [LARGE SCALE GENOMIC DNA]</scope>
    <source>
        <strain evidence="12 13">KCTC 3788</strain>
    </source>
</reference>
<organism evidence="12 13">
    <name type="scientific">Halobacillus locisalis</name>
    <dbReference type="NCBI Taxonomy" id="220753"/>
    <lineage>
        <taxon>Bacteria</taxon>
        <taxon>Bacillati</taxon>
        <taxon>Bacillota</taxon>
        <taxon>Bacilli</taxon>
        <taxon>Bacillales</taxon>
        <taxon>Bacillaceae</taxon>
        <taxon>Halobacillus</taxon>
    </lineage>
</organism>
<evidence type="ECO:0000256" key="4">
    <source>
        <dbReference type="ARBA" id="ARBA00022679"/>
    </source>
</evidence>
<evidence type="ECO:0000256" key="9">
    <source>
        <dbReference type="SAM" id="Coils"/>
    </source>
</evidence>
<evidence type="ECO:0000256" key="8">
    <source>
        <dbReference type="ARBA" id="ARBA00023012"/>
    </source>
</evidence>
<evidence type="ECO:0000256" key="5">
    <source>
        <dbReference type="ARBA" id="ARBA00022741"/>
    </source>
</evidence>
<dbReference type="GO" id="GO:0016020">
    <property type="term" value="C:membrane"/>
    <property type="evidence" value="ECO:0007669"/>
    <property type="project" value="InterPro"/>
</dbReference>
<evidence type="ECO:0000259" key="11">
    <source>
        <dbReference type="PROSITE" id="PS50113"/>
    </source>
</evidence>
<evidence type="ECO:0000256" key="3">
    <source>
        <dbReference type="ARBA" id="ARBA00022553"/>
    </source>
</evidence>
<dbReference type="Gene3D" id="3.30.450.20">
    <property type="entry name" value="PAS domain"/>
    <property type="match status" value="1"/>
</dbReference>
<keyword evidence="6" id="KW-0418">Kinase</keyword>
<evidence type="ECO:0000259" key="10">
    <source>
        <dbReference type="PROSITE" id="PS50109"/>
    </source>
</evidence>
<dbReference type="EC" id="2.7.13.3" evidence="2"/>
<feature type="domain" description="PAC" evidence="11">
    <location>
        <begin position="163"/>
        <end position="215"/>
    </location>
</feature>
<evidence type="ECO:0000313" key="13">
    <source>
        <dbReference type="Proteomes" id="UP000571017"/>
    </source>
</evidence>
<accession>A0A838CS81</accession>
<keyword evidence="4" id="KW-0808">Transferase</keyword>
<dbReference type="GO" id="GO:0005524">
    <property type="term" value="F:ATP binding"/>
    <property type="evidence" value="ECO:0007669"/>
    <property type="project" value="UniProtKB-KW"/>
</dbReference>
<keyword evidence="5" id="KW-0547">Nucleotide-binding</keyword>
<keyword evidence="3" id="KW-0597">Phosphoprotein</keyword>
<dbReference type="InterPro" id="IPR035965">
    <property type="entry name" value="PAS-like_dom_sf"/>
</dbReference>
<dbReference type="InterPro" id="IPR000014">
    <property type="entry name" value="PAS"/>
</dbReference>
<evidence type="ECO:0000256" key="7">
    <source>
        <dbReference type="ARBA" id="ARBA00022840"/>
    </source>
</evidence>
<feature type="coiled-coil region" evidence="9">
    <location>
        <begin position="199"/>
        <end position="226"/>
    </location>
</feature>
<feature type="domain" description="Histidine kinase" evidence="10">
    <location>
        <begin position="230"/>
        <end position="417"/>
    </location>
</feature>
<dbReference type="GO" id="GO:0046983">
    <property type="term" value="F:protein dimerization activity"/>
    <property type="evidence" value="ECO:0007669"/>
    <property type="project" value="InterPro"/>
</dbReference>
<dbReference type="CDD" id="cd00130">
    <property type="entry name" value="PAS"/>
    <property type="match status" value="1"/>
</dbReference>
<dbReference type="Pfam" id="PF13426">
    <property type="entry name" value="PAS_9"/>
    <property type="match status" value="1"/>
</dbReference>
<keyword evidence="8" id="KW-0902">Two-component regulatory system</keyword>
<dbReference type="Pfam" id="PF07730">
    <property type="entry name" value="HisKA_3"/>
    <property type="match status" value="1"/>
</dbReference>
<dbReference type="InterPro" id="IPR003594">
    <property type="entry name" value="HATPase_dom"/>
</dbReference>
<dbReference type="SUPFAM" id="SSF55785">
    <property type="entry name" value="PYP-like sensor domain (PAS domain)"/>
    <property type="match status" value="1"/>
</dbReference>
<dbReference type="NCBIfam" id="TIGR00229">
    <property type="entry name" value="sensory_box"/>
    <property type="match status" value="1"/>
</dbReference>
<dbReference type="PANTHER" id="PTHR24421:SF10">
    <property type="entry name" value="NITRATE_NITRITE SENSOR PROTEIN NARQ"/>
    <property type="match status" value="1"/>
</dbReference>
<protein>
    <recommendedName>
        <fullName evidence="2">histidine kinase</fullName>
        <ecNumber evidence="2">2.7.13.3</ecNumber>
    </recommendedName>
</protein>
<dbReference type="PROSITE" id="PS50113">
    <property type="entry name" value="PAC"/>
    <property type="match status" value="1"/>
</dbReference>
<dbReference type="CDD" id="cd16917">
    <property type="entry name" value="HATPase_UhpB-NarQ-NarX-like"/>
    <property type="match status" value="1"/>
</dbReference>
<dbReference type="InterPro" id="IPR001610">
    <property type="entry name" value="PAC"/>
</dbReference>
<keyword evidence="13" id="KW-1185">Reference proteome</keyword>
<dbReference type="Gene3D" id="1.20.5.1930">
    <property type="match status" value="1"/>
</dbReference>
<dbReference type="InterPro" id="IPR011712">
    <property type="entry name" value="Sig_transdc_His_kin_sub3_dim/P"/>
</dbReference>
<dbReference type="SMART" id="SM00086">
    <property type="entry name" value="PAC"/>
    <property type="match status" value="1"/>
</dbReference>
<dbReference type="Pfam" id="PF02518">
    <property type="entry name" value="HATPase_c"/>
    <property type="match status" value="1"/>
</dbReference>
<dbReference type="InterPro" id="IPR005467">
    <property type="entry name" value="His_kinase_dom"/>
</dbReference>
<sequence length="417" mass="48370">MNDKAKQLLERHTTECVHIDDLFLDLTLEDLQNCDRDVLLQHYLKPQSGDPYPVFIVVHKWKEEAGQWFITIQNLVERSLLDRHAYEPLKELLEIKYALDESSIVALTNQRGIIQYANRKFCEISKYPIEEIIGSDHRLINSGHHSREFFKQLWRTIGSGQVWKGEIKNRAKDGSYYWVDTTIVPFIDQQGKPYQYLAIRSEITERKRVEEELQKMMTRFIHVQEEERKQVSRELHDGIGQELYSLLISMHRLQQEVEHPILEQLEADTSRLIQSVREMSWELRPSALDELGLMPALRSFINRLENSYGFVVHIEAHIPNKLSPELETTIYRVVQEAITNVRKYAGVKEADVHIYEVEGSVVASVEDHGVGIRERDKQKGVGLFSMEERARSVGGSFRLSSPPRGGTKVEIQVPLEA</sequence>
<evidence type="ECO:0000313" key="12">
    <source>
        <dbReference type="EMBL" id="MBA2174992.1"/>
    </source>
</evidence>